<dbReference type="InterPro" id="IPR014746">
    <property type="entry name" value="Gln_synth/guanido_kin_cat_dom"/>
</dbReference>
<evidence type="ECO:0000313" key="2">
    <source>
        <dbReference type="EMBL" id="MFC4333918.1"/>
    </source>
</evidence>
<dbReference type="RefSeq" id="WP_380617657.1">
    <property type="nucleotide sequence ID" value="NZ_JBHSDK010000002.1"/>
</dbReference>
<organism evidence="2 3">
    <name type="scientific">Salininema proteolyticum</name>
    <dbReference type="NCBI Taxonomy" id="1607685"/>
    <lineage>
        <taxon>Bacteria</taxon>
        <taxon>Bacillati</taxon>
        <taxon>Actinomycetota</taxon>
        <taxon>Actinomycetes</taxon>
        <taxon>Glycomycetales</taxon>
        <taxon>Glycomycetaceae</taxon>
        <taxon>Salininema</taxon>
    </lineage>
</organism>
<protein>
    <submittedName>
        <fullName evidence="2">Glutamate--cysteine ligase</fullName>
    </submittedName>
</protein>
<gene>
    <name evidence="2" type="ORF">ACFPET_01750</name>
</gene>
<dbReference type="InterPro" id="IPR006336">
    <property type="entry name" value="GCS2"/>
</dbReference>
<dbReference type="PANTHER" id="PTHR36510">
    <property type="entry name" value="GLUTAMATE--CYSTEINE LIGASE 2-RELATED"/>
    <property type="match status" value="1"/>
</dbReference>
<dbReference type="SUPFAM" id="SSF55931">
    <property type="entry name" value="Glutamine synthetase/guanido kinase"/>
    <property type="match status" value="1"/>
</dbReference>
<name>A0ABV8TU30_9ACTN</name>
<sequence length="498" mass="55264">MGDEVTRAALLRSDPDKYLRRLQSCRDALEAMVADGAMEDETPLTGVELELNLIDRTGGPSFNNDQVLKHLETSAEEEAFYGAQHELGSFNVELNLPPRFLEGGGLSWYESDMAASLAEVRRAAELHDTALLPIGTIPTLFAEHIGPKAISTAPRYRLLDEQIMNARGDNIHLDVTGAESLSFSCDTIAPEAASTSVQFHYQVPASEFAHFWNTAQAICGLQLAVGANSPYLLARQLWAETRVILFEQGTDTRPSHKRANGAMPRAWFGEKWIDSALDLFDENTKHFAPLLPIIDEEDPLGDVARGSAPVLNALRLHNGTVYRWNRPVYDVVDGKAHLRVENRIVPSGPSPVDMAANMAFYYGLLLYFARVGEPVYRRMEFATAAANLHMASRHGIHCDQIWPSYGQLPARALIVDHLLALAAEGLKIMGVHSREIDRYLGVVEQRCLRGVNGATWQVGRVYAGEHRDRLDRRSALRAMACDYAENVETGLPVHEWSL</sequence>
<dbReference type="PIRSF" id="PIRSF012666">
    <property type="entry name" value="UCP012666"/>
    <property type="match status" value="1"/>
</dbReference>
<dbReference type="InterPro" id="IPR016602">
    <property type="entry name" value="UCP012666"/>
</dbReference>
<proteinExistence type="predicted"/>
<evidence type="ECO:0000313" key="3">
    <source>
        <dbReference type="Proteomes" id="UP001595823"/>
    </source>
</evidence>
<dbReference type="EMBL" id="JBHSDK010000002">
    <property type="protein sequence ID" value="MFC4333918.1"/>
    <property type="molecule type" value="Genomic_DNA"/>
</dbReference>
<evidence type="ECO:0000256" key="1">
    <source>
        <dbReference type="ARBA" id="ARBA00048819"/>
    </source>
</evidence>
<accession>A0ABV8TU30</accession>
<keyword evidence="2" id="KW-0436">Ligase</keyword>
<comment type="catalytic activity">
    <reaction evidence="1">
        <text>L-cysteine + L-glutamate + ATP = gamma-L-glutamyl-L-cysteine + ADP + phosphate + H(+)</text>
        <dbReference type="Rhea" id="RHEA:13285"/>
        <dbReference type="ChEBI" id="CHEBI:15378"/>
        <dbReference type="ChEBI" id="CHEBI:29985"/>
        <dbReference type="ChEBI" id="CHEBI:30616"/>
        <dbReference type="ChEBI" id="CHEBI:35235"/>
        <dbReference type="ChEBI" id="CHEBI:43474"/>
        <dbReference type="ChEBI" id="CHEBI:58173"/>
        <dbReference type="ChEBI" id="CHEBI:456216"/>
        <dbReference type="EC" id="6.3.2.2"/>
    </reaction>
</comment>
<dbReference type="Proteomes" id="UP001595823">
    <property type="component" value="Unassembled WGS sequence"/>
</dbReference>
<dbReference type="Pfam" id="PF04107">
    <property type="entry name" value="GCS2"/>
    <property type="match status" value="1"/>
</dbReference>
<dbReference type="InterPro" id="IPR050141">
    <property type="entry name" value="GCL_type2/YbdK_subfam"/>
</dbReference>
<dbReference type="GO" id="GO:0016874">
    <property type="term" value="F:ligase activity"/>
    <property type="evidence" value="ECO:0007669"/>
    <property type="project" value="UniProtKB-KW"/>
</dbReference>
<keyword evidence="3" id="KW-1185">Reference proteome</keyword>
<dbReference type="PANTHER" id="PTHR36510:SF3">
    <property type="entry name" value="CONSERVED PROTEIN"/>
    <property type="match status" value="1"/>
</dbReference>
<dbReference type="Gene3D" id="3.30.590.20">
    <property type="match status" value="1"/>
</dbReference>
<reference evidence="3" key="1">
    <citation type="journal article" date="2019" name="Int. J. Syst. Evol. Microbiol.">
        <title>The Global Catalogue of Microorganisms (GCM) 10K type strain sequencing project: providing services to taxonomists for standard genome sequencing and annotation.</title>
        <authorList>
            <consortium name="The Broad Institute Genomics Platform"/>
            <consortium name="The Broad Institute Genome Sequencing Center for Infectious Disease"/>
            <person name="Wu L."/>
            <person name="Ma J."/>
        </authorList>
    </citation>
    <scope>NUCLEOTIDE SEQUENCE [LARGE SCALE GENOMIC DNA]</scope>
    <source>
        <strain evidence="3">IBRC-M 10908</strain>
    </source>
</reference>
<comment type="caution">
    <text evidence="2">The sequence shown here is derived from an EMBL/GenBank/DDBJ whole genome shotgun (WGS) entry which is preliminary data.</text>
</comment>